<name>A0AC58UPP0_TOBAC</name>
<gene>
    <name evidence="2" type="primary">LOC107776703</name>
</gene>
<evidence type="ECO:0000313" key="2">
    <source>
        <dbReference type="RefSeq" id="XP_075111462.1"/>
    </source>
</evidence>
<dbReference type="Proteomes" id="UP000790787">
    <property type="component" value="Chromosome 6"/>
</dbReference>
<organism evidence="1 2">
    <name type="scientific">Nicotiana tabacum</name>
    <name type="common">Common tobacco</name>
    <dbReference type="NCBI Taxonomy" id="4097"/>
    <lineage>
        <taxon>Eukaryota</taxon>
        <taxon>Viridiplantae</taxon>
        <taxon>Streptophyta</taxon>
        <taxon>Embryophyta</taxon>
        <taxon>Tracheophyta</taxon>
        <taxon>Spermatophyta</taxon>
        <taxon>Magnoliopsida</taxon>
        <taxon>eudicotyledons</taxon>
        <taxon>Gunneridae</taxon>
        <taxon>Pentapetalae</taxon>
        <taxon>asterids</taxon>
        <taxon>lamiids</taxon>
        <taxon>Solanales</taxon>
        <taxon>Solanaceae</taxon>
        <taxon>Nicotianoideae</taxon>
        <taxon>Nicotianeae</taxon>
        <taxon>Nicotiana</taxon>
    </lineage>
</organism>
<protein>
    <submittedName>
        <fullName evidence="2">Uncharacterized protein LOC107776703</fullName>
    </submittedName>
</protein>
<evidence type="ECO:0000313" key="1">
    <source>
        <dbReference type="Proteomes" id="UP000790787"/>
    </source>
</evidence>
<dbReference type="RefSeq" id="XP_075111462.1">
    <property type="nucleotide sequence ID" value="XM_075255361.1"/>
</dbReference>
<sequence>MSHQQCCRRGQQWRWNATYDSLLGTNKPFPNPIPLAYKGCTQKLTSNELSTSSIDKHVIAHNRISGRTNLWSKLSLILSGFLAAVIVSNGIDERQNFSNTILGNDANFETGILQKSCMMLSTYVDVSPS</sequence>
<reference evidence="1" key="1">
    <citation type="journal article" date="2014" name="Nat. Commun.">
        <title>The tobacco genome sequence and its comparison with those of tomato and potato.</title>
        <authorList>
            <person name="Sierro N."/>
            <person name="Battey J.N."/>
            <person name="Ouadi S."/>
            <person name="Bakaher N."/>
            <person name="Bovet L."/>
            <person name="Willig A."/>
            <person name="Goepfert S."/>
            <person name="Peitsch M.C."/>
            <person name="Ivanov N.V."/>
        </authorList>
    </citation>
    <scope>NUCLEOTIDE SEQUENCE [LARGE SCALE GENOMIC DNA]</scope>
</reference>
<proteinExistence type="predicted"/>
<reference evidence="2" key="2">
    <citation type="submission" date="2025-08" db="UniProtKB">
        <authorList>
            <consortium name="RefSeq"/>
        </authorList>
    </citation>
    <scope>IDENTIFICATION</scope>
    <source>
        <tissue evidence="2">Leaf</tissue>
    </source>
</reference>
<accession>A0AC58UPP0</accession>
<keyword evidence="1" id="KW-1185">Reference proteome</keyword>